<organism evidence="1 2">
    <name type="scientific">Sandarakinorhabdus fusca</name>
    <dbReference type="NCBI Taxonomy" id="1439888"/>
    <lineage>
        <taxon>Bacteria</taxon>
        <taxon>Pseudomonadati</taxon>
        <taxon>Pseudomonadota</taxon>
        <taxon>Alphaproteobacteria</taxon>
        <taxon>Sphingomonadales</taxon>
        <taxon>Sphingosinicellaceae</taxon>
        <taxon>Sandarakinorhabdus</taxon>
    </lineage>
</organism>
<dbReference type="RefSeq" id="WP_152577672.1">
    <property type="nucleotide sequence ID" value="NZ_JAATJI010000001.1"/>
</dbReference>
<name>A0A7C9GP52_9SPHN</name>
<proteinExistence type="predicted"/>
<protein>
    <submittedName>
        <fullName evidence="1">Uncharacterized protein</fullName>
    </submittedName>
</protein>
<evidence type="ECO:0000313" key="1">
    <source>
        <dbReference type="EMBL" id="MQT17275.1"/>
    </source>
</evidence>
<evidence type="ECO:0000313" key="2">
    <source>
        <dbReference type="Proteomes" id="UP000481327"/>
    </source>
</evidence>
<dbReference type="OrthoDB" id="661223at2"/>
<accession>A0A7C9GP52</accession>
<keyword evidence="2" id="KW-1185">Reference proteome</keyword>
<sequence length="217" mass="22849">MTTAPPISPRLLKGALIGVDLFNPLASIIVFQYNPDTMTRRLEPRSMTGADGDRGEAYRLSGAPKETITLSVEIDAADQLADVNPVAVASGVGPSLAALEMLLYPKSLAVIANAAIAAVGGIEILPTSGPMVLFVWGPSRVLPVRVGAMTITEDAFDTLLNPTRAKVELTLHVMSYNDLALTSPGNALFTVHQITKEVLATANIFNSAQNLGTALQL</sequence>
<gene>
    <name evidence="1" type="ORF">F3168_08355</name>
</gene>
<dbReference type="AlphaFoldDB" id="A0A7C9GP52"/>
<comment type="caution">
    <text evidence="1">The sequence shown here is derived from an EMBL/GenBank/DDBJ whole genome shotgun (WGS) entry which is preliminary data.</text>
</comment>
<dbReference type="EMBL" id="WIOL01000002">
    <property type="protein sequence ID" value="MQT17275.1"/>
    <property type="molecule type" value="Genomic_DNA"/>
</dbReference>
<reference evidence="1 2" key="1">
    <citation type="submission" date="2019-09" db="EMBL/GenBank/DDBJ databases">
        <title>Polymorphobacter sp. isolated from a lake in China.</title>
        <authorList>
            <person name="Liu Z."/>
        </authorList>
    </citation>
    <scope>NUCLEOTIDE SEQUENCE [LARGE SCALE GENOMIC DNA]</scope>
    <source>
        <strain evidence="1 2">D40P</strain>
    </source>
</reference>
<dbReference type="Proteomes" id="UP000481327">
    <property type="component" value="Unassembled WGS sequence"/>
</dbReference>